<dbReference type="Pfam" id="PF20060">
    <property type="entry name" value="DUF6459"/>
    <property type="match status" value="1"/>
</dbReference>
<feature type="compositionally biased region" description="Basic and acidic residues" evidence="1">
    <location>
        <begin position="1"/>
        <end position="13"/>
    </location>
</feature>
<dbReference type="Proteomes" id="UP001500620">
    <property type="component" value="Unassembled WGS sequence"/>
</dbReference>
<sequence>MEEANESKRKDRGASSMTVISERRSRRGGTRARRAASGPAVVLRMPPPLDPPAEPPPEPALAMDQLPLEWPTPPPGATTAPPPHPRSRPGPGGAPPGRSSAYTAAQKFVSLCVEILNGYRPANQLRPMTHPQRYCEISDQIVRRTVRVRMAPGEAARNGHLVRARRLLLSEPVEGVAEAAVVLEHGDATWAMAIRMERTNRRGVGVLGWMCTVVQVL</sequence>
<protein>
    <submittedName>
        <fullName evidence="2">Uncharacterized protein</fullName>
    </submittedName>
</protein>
<gene>
    <name evidence="2" type="ORF">GCM10022255_076850</name>
</gene>
<organism evidence="2 3">
    <name type="scientific">Dactylosporangium darangshiense</name>
    <dbReference type="NCBI Taxonomy" id="579108"/>
    <lineage>
        <taxon>Bacteria</taxon>
        <taxon>Bacillati</taxon>
        <taxon>Actinomycetota</taxon>
        <taxon>Actinomycetes</taxon>
        <taxon>Micromonosporales</taxon>
        <taxon>Micromonosporaceae</taxon>
        <taxon>Dactylosporangium</taxon>
    </lineage>
</organism>
<feature type="region of interest" description="Disordered" evidence="1">
    <location>
        <begin position="1"/>
        <end position="100"/>
    </location>
</feature>
<accession>A0ABP8DKF3</accession>
<comment type="caution">
    <text evidence="2">The sequence shown here is derived from an EMBL/GenBank/DDBJ whole genome shotgun (WGS) entry which is preliminary data.</text>
</comment>
<feature type="compositionally biased region" description="Basic residues" evidence="1">
    <location>
        <begin position="24"/>
        <end position="34"/>
    </location>
</feature>
<feature type="compositionally biased region" description="Pro residues" evidence="1">
    <location>
        <begin position="45"/>
        <end position="59"/>
    </location>
</feature>
<dbReference type="EMBL" id="BAABAT010000029">
    <property type="protein sequence ID" value="GAA4257964.1"/>
    <property type="molecule type" value="Genomic_DNA"/>
</dbReference>
<proteinExistence type="predicted"/>
<dbReference type="InterPro" id="IPR045596">
    <property type="entry name" value="DUF6459"/>
</dbReference>
<reference evidence="3" key="1">
    <citation type="journal article" date="2019" name="Int. J. Syst. Evol. Microbiol.">
        <title>The Global Catalogue of Microorganisms (GCM) 10K type strain sequencing project: providing services to taxonomists for standard genome sequencing and annotation.</title>
        <authorList>
            <consortium name="The Broad Institute Genomics Platform"/>
            <consortium name="The Broad Institute Genome Sequencing Center for Infectious Disease"/>
            <person name="Wu L."/>
            <person name="Ma J."/>
        </authorList>
    </citation>
    <scope>NUCLEOTIDE SEQUENCE [LARGE SCALE GENOMIC DNA]</scope>
    <source>
        <strain evidence="3">JCM 17441</strain>
    </source>
</reference>
<evidence type="ECO:0000313" key="3">
    <source>
        <dbReference type="Proteomes" id="UP001500620"/>
    </source>
</evidence>
<keyword evidence="3" id="KW-1185">Reference proteome</keyword>
<name>A0ABP8DKF3_9ACTN</name>
<evidence type="ECO:0000256" key="1">
    <source>
        <dbReference type="SAM" id="MobiDB-lite"/>
    </source>
</evidence>
<feature type="compositionally biased region" description="Pro residues" evidence="1">
    <location>
        <begin position="70"/>
        <end position="84"/>
    </location>
</feature>
<evidence type="ECO:0000313" key="2">
    <source>
        <dbReference type="EMBL" id="GAA4257964.1"/>
    </source>
</evidence>